<dbReference type="GO" id="GO:0005886">
    <property type="term" value="C:plasma membrane"/>
    <property type="evidence" value="ECO:0007669"/>
    <property type="project" value="UniProtKB-SubCell"/>
</dbReference>
<evidence type="ECO:0000259" key="8">
    <source>
        <dbReference type="PROSITE" id="PS50928"/>
    </source>
</evidence>
<keyword evidence="3" id="KW-1003">Cell membrane</keyword>
<proteinExistence type="inferred from homology"/>
<dbReference type="Proteomes" id="UP000406184">
    <property type="component" value="Unassembled WGS sequence"/>
</dbReference>
<feature type="transmembrane region" description="Helical" evidence="7">
    <location>
        <begin position="239"/>
        <end position="260"/>
    </location>
</feature>
<dbReference type="NCBIfam" id="NF045473">
    <property type="entry name" value="Opp1C"/>
    <property type="match status" value="1"/>
</dbReference>
<reference evidence="9 10" key="1">
    <citation type="submission" date="2019-07" db="EMBL/GenBank/DDBJ databases">
        <authorList>
            <person name="Hibberd C M."/>
            <person name="Gehrig L. J."/>
            <person name="Chang H.-W."/>
            <person name="Venkatesh S."/>
        </authorList>
    </citation>
    <scope>NUCLEOTIDE SEQUENCE [LARGE SCALE GENOMIC DNA]</scope>
    <source>
        <strain evidence="9">Faecalibacterium_prausnitzii_JG_BgPS064</strain>
    </source>
</reference>
<keyword evidence="10" id="KW-1185">Reference proteome</keyword>
<evidence type="ECO:0000256" key="5">
    <source>
        <dbReference type="ARBA" id="ARBA00022989"/>
    </source>
</evidence>
<comment type="similarity">
    <text evidence="7">Belongs to the binding-protein-dependent transport system permease family.</text>
</comment>
<dbReference type="RefSeq" id="WP_005935744.1">
    <property type="nucleotide sequence ID" value="NZ_CABHMY010000144.1"/>
</dbReference>
<feature type="transmembrane region" description="Helical" evidence="7">
    <location>
        <begin position="192"/>
        <end position="219"/>
    </location>
</feature>
<dbReference type="InterPro" id="IPR050366">
    <property type="entry name" value="BP-dependent_transpt_permease"/>
</dbReference>
<accession>A0A2A7AIZ2</accession>
<evidence type="ECO:0000313" key="9">
    <source>
        <dbReference type="EMBL" id="VUX18342.1"/>
    </source>
</evidence>
<name>A0A2A7AIZ2_9FIRM</name>
<dbReference type="SUPFAM" id="SSF161098">
    <property type="entry name" value="MetI-like"/>
    <property type="match status" value="1"/>
</dbReference>
<dbReference type="InterPro" id="IPR000515">
    <property type="entry name" value="MetI-like"/>
</dbReference>
<feature type="domain" description="ABC transmembrane type-1" evidence="8">
    <location>
        <begin position="71"/>
        <end position="260"/>
    </location>
</feature>
<dbReference type="PANTHER" id="PTHR43386">
    <property type="entry name" value="OLIGOPEPTIDE TRANSPORT SYSTEM PERMEASE PROTEIN APPC"/>
    <property type="match status" value="1"/>
</dbReference>
<dbReference type="PANTHER" id="PTHR43386:SF1">
    <property type="entry name" value="D,D-DIPEPTIDE TRANSPORT SYSTEM PERMEASE PROTEIN DDPC-RELATED"/>
    <property type="match status" value="1"/>
</dbReference>
<evidence type="ECO:0000256" key="6">
    <source>
        <dbReference type="ARBA" id="ARBA00023136"/>
    </source>
</evidence>
<evidence type="ECO:0000256" key="7">
    <source>
        <dbReference type="RuleBase" id="RU363032"/>
    </source>
</evidence>
<dbReference type="GO" id="GO:0055085">
    <property type="term" value="P:transmembrane transport"/>
    <property type="evidence" value="ECO:0007669"/>
    <property type="project" value="InterPro"/>
</dbReference>
<dbReference type="AlphaFoldDB" id="A0A2A7AIZ2"/>
<dbReference type="PROSITE" id="PS50928">
    <property type="entry name" value="ABC_TM1"/>
    <property type="match status" value="1"/>
</dbReference>
<organism evidence="9 10">
    <name type="scientific">Faecalibacterium prausnitzii</name>
    <dbReference type="NCBI Taxonomy" id="853"/>
    <lineage>
        <taxon>Bacteria</taxon>
        <taxon>Bacillati</taxon>
        <taxon>Bacillota</taxon>
        <taxon>Clostridia</taxon>
        <taxon>Eubacteriales</taxon>
        <taxon>Oscillospiraceae</taxon>
        <taxon>Faecalibacterium</taxon>
    </lineage>
</organism>
<keyword evidence="4 7" id="KW-0812">Transmembrane</keyword>
<dbReference type="KEGG" id="fpra:CG447_05505"/>
<dbReference type="GeneID" id="90659391"/>
<feature type="transmembrane region" description="Helical" evidence="7">
    <location>
        <begin position="119"/>
        <end position="144"/>
    </location>
</feature>
<dbReference type="InterPro" id="IPR053474">
    <property type="entry name" value="Staphylopine_ABC_permease"/>
</dbReference>
<evidence type="ECO:0000256" key="1">
    <source>
        <dbReference type="ARBA" id="ARBA00004651"/>
    </source>
</evidence>
<evidence type="ECO:0000256" key="4">
    <source>
        <dbReference type="ARBA" id="ARBA00022692"/>
    </source>
</evidence>
<gene>
    <name evidence="9" type="primary">gsiD_1</name>
    <name evidence="9" type="ORF">FPPS064S07_01398</name>
</gene>
<keyword evidence="2 7" id="KW-0813">Transport</keyword>
<protein>
    <submittedName>
        <fullName evidence="9">Glutathione transport system permease protein GsiD</fullName>
    </submittedName>
</protein>
<comment type="subcellular location">
    <subcellularLocation>
        <location evidence="1 7">Cell membrane</location>
        <topology evidence="1 7">Multi-pass membrane protein</topology>
    </subcellularLocation>
</comment>
<evidence type="ECO:0000313" key="10">
    <source>
        <dbReference type="Proteomes" id="UP000406184"/>
    </source>
</evidence>
<dbReference type="Gene3D" id="1.10.3720.10">
    <property type="entry name" value="MetI-like"/>
    <property type="match status" value="1"/>
</dbReference>
<keyword evidence="6 7" id="KW-0472">Membrane</keyword>
<sequence length="274" mass="30353">MKERFFRNRTAVFTVVFVLLVGLVGILAPVIAPNDPYETNILNKFASYSLQYPLGTDQLGRCVLSRMIYGIRPTLGLALLTMFGTISLGAILGIMAGYFRGIVEEVIMRVVDVMLSFPSQIMVFAVVALLGVSVQNVIIANVFIKWAWYARMIRTGVMQYRDRNFVQFSRCVGMPERFILFRHLLPSITSDLVVLASLDVGWAIINISTLSFLGLGVQAPTPEWGAMLNEAKNVMTSNPVQMIAPGIAIVVLVCVFNLMGDALRDVLDPKEVQK</sequence>
<dbReference type="Pfam" id="PF12911">
    <property type="entry name" value="OppC_N"/>
    <property type="match status" value="1"/>
</dbReference>
<evidence type="ECO:0000256" key="3">
    <source>
        <dbReference type="ARBA" id="ARBA00022475"/>
    </source>
</evidence>
<dbReference type="Pfam" id="PF00528">
    <property type="entry name" value="BPD_transp_1"/>
    <property type="match status" value="1"/>
</dbReference>
<dbReference type="CDD" id="cd06261">
    <property type="entry name" value="TM_PBP2"/>
    <property type="match status" value="1"/>
</dbReference>
<dbReference type="EMBL" id="CABHMY010000144">
    <property type="protein sequence ID" value="VUX18342.1"/>
    <property type="molecule type" value="Genomic_DNA"/>
</dbReference>
<feature type="transmembrane region" description="Helical" evidence="7">
    <location>
        <begin position="12"/>
        <end position="32"/>
    </location>
</feature>
<feature type="transmembrane region" description="Helical" evidence="7">
    <location>
        <begin position="75"/>
        <end position="99"/>
    </location>
</feature>
<keyword evidence="5 7" id="KW-1133">Transmembrane helix</keyword>
<dbReference type="InterPro" id="IPR035906">
    <property type="entry name" value="MetI-like_sf"/>
</dbReference>
<dbReference type="InterPro" id="IPR025966">
    <property type="entry name" value="OppC_N"/>
</dbReference>
<evidence type="ECO:0000256" key="2">
    <source>
        <dbReference type="ARBA" id="ARBA00022448"/>
    </source>
</evidence>